<proteinExistence type="predicted"/>
<dbReference type="EMBL" id="BAAAOR010000052">
    <property type="protein sequence ID" value="GAA1549153.1"/>
    <property type="molecule type" value="Genomic_DNA"/>
</dbReference>
<evidence type="ECO:0000259" key="1">
    <source>
        <dbReference type="Pfam" id="PF13924"/>
    </source>
</evidence>
<evidence type="ECO:0000313" key="3">
    <source>
        <dbReference type="Proteomes" id="UP001500842"/>
    </source>
</evidence>
<reference evidence="2 3" key="1">
    <citation type="journal article" date="2019" name="Int. J. Syst. Evol. Microbiol.">
        <title>The Global Catalogue of Microorganisms (GCM) 10K type strain sequencing project: providing services to taxonomists for standard genome sequencing and annotation.</title>
        <authorList>
            <consortium name="The Broad Institute Genomics Platform"/>
            <consortium name="The Broad Institute Genome Sequencing Center for Infectious Disease"/>
            <person name="Wu L."/>
            <person name="Ma J."/>
        </authorList>
    </citation>
    <scope>NUCLEOTIDE SEQUENCE [LARGE SCALE GENOMIC DNA]</scope>
    <source>
        <strain evidence="2 3">JCM 14942</strain>
    </source>
</reference>
<keyword evidence="3" id="KW-1185">Reference proteome</keyword>
<name>A0ABN2C063_9ACTN</name>
<dbReference type="Pfam" id="PF13924">
    <property type="entry name" value="Lipocalin_5"/>
    <property type="match status" value="1"/>
</dbReference>
<comment type="caution">
    <text evidence="2">The sequence shown here is derived from an EMBL/GenBank/DDBJ whole genome shotgun (WGS) entry which is preliminary data.</text>
</comment>
<organism evidence="2 3">
    <name type="scientific">Nocardioides humi</name>
    <dbReference type="NCBI Taxonomy" id="449461"/>
    <lineage>
        <taxon>Bacteria</taxon>
        <taxon>Bacillati</taxon>
        <taxon>Actinomycetota</taxon>
        <taxon>Actinomycetes</taxon>
        <taxon>Propionibacteriales</taxon>
        <taxon>Nocardioidaceae</taxon>
        <taxon>Nocardioides</taxon>
    </lineage>
</organism>
<accession>A0ABN2C063</accession>
<protein>
    <submittedName>
        <fullName evidence="2">Lipocalin-like domain-containing protein</fullName>
    </submittedName>
</protein>
<dbReference type="InterPro" id="IPR024311">
    <property type="entry name" value="Lipocalin-like"/>
</dbReference>
<dbReference type="Proteomes" id="UP001500842">
    <property type="component" value="Unassembled WGS sequence"/>
</dbReference>
<sequence>MSEASSGLVGAWTLIDYTTTDLAGGRVRHPLGAGARGVLVYTADGYMSVQIAADDRSHYATDELHGGTGAERASAAAGYLAYAGRFEVSPEGIVTHLIDISLFPNWSKRQIRRRATLRGDLLTLGIVEPITVDGVSRTGILTWQRFAPSPVSASV</sequence>
<gene>
    <name evidence="2" type="ORF">GCM10009788_58770</name>
</gene>
<evidence type="ECO:0000313" key="2">
    <source>
        <dbReference type="EMBL" id="GAA1549153.1"/>
    </source>
</evidence>
<feature type="domain" description="Lipocalin-like" evidence="1">
    <location>
        <begin position="9"/>
        <end position="145"/>
    </location>
</feature>
<dbReference type="RefSeq" id="WP_141004833.1">
    <property type="nucleotide sequence ID" value="NZ_BAAAOR010000052.1"/>
</dbReference>